<evidence type="ECO:0000256" key="6">
    <source>
        <dbReference type="PROSITE-ProRule" id="PRU00354"/>
    </source>
</evidence>
<feature type="binding site" evidence="5">
    <location>
        <position position="38"/>
    </location>
    <ligand>
        <name>S-methyl-5'-thioadenosine</name>
        <dbReference type="ChEBI" id="CHEBI:17509"/>
    </ligand>
</feature>
<reference evidence="8 9" key="1">
    <citation type="submission" date="2018-07" db="EMBL/GenBank/DDBJ databases">
        <title>Genomic Encyclopedia of Type Strains, Phase III (KMG-III): the genomes of soil and plant-associated and newly described type strains.</title>
        <authorList>
            <person name="Whitman W."/>
        </authorList>
    </citation>
    <scope>NUCLEOTIDE SEQUENCE [LARGE SCALE GENOMIC DNA]</scope>
    <source>
        <strain evidence="8 9">CECT 8488</strain>
    </source>
</reference>
<organism evidence="8 9">
    <name type="scientific">Aestuariispira insulae</name>
    <dbReference type="NCBI Taxonomy" id="1461337"/>
    <lineage>
        <taxon>Bacteria</taxon>
        <taxon>Pseudomonadati</taxon>
        <taxon>Pseudomonadota</taxon>
        <taxon>Alphaproteobacteria</taxon>
        <taxon>Rhodospirillales</taxon>
        <taxon>Kiloniellaceae</taxon>
        <taxon>Aestuariispira</taxon>
    </lineage>
</organism>
<dbReference type="Gene3D" id="2.30.140.10">
    <property type="entry name" value="Spermidine synthase, tetramerisation domain"/>
    <property type="match status" value="1"/>
</dbReference>
<feature type="binding site" evidence="5">
    <location>
        <position position="114"/>
    </location>
    <ligand>
        <name>S-methyl-5'-thioadenosine</name>
        <dbReference type="ChEBI" id="CHEBI:17509"/>
    </ligand>
</feature>
<comment type="caution">
    <text evidence="5">Lacks conserved residue(s) required for the propagation of feature annotation.</text>
</comment>
<dbReference type="Gene3D" id="3.40.50.150">
    <property type="entry name" value="Vaccinia Virus protein VP39"/>
    <property type="match status" value="1"/>
</dbReference>
<feature type="binding site" evidence="5">
    <location>
        <position position="94"/>
    </location>
    <ligand>
        <name>spermidine</name>
        <dbReference type="ChEBI" id="CHEBI:57834"/>
    </ligand>
</feature>
<dbReference type="EMBL" id="QRDW01000003">
    <property type="protein sequence ID" value="RED51551.1"/>
    <property type="molecule type" value="Genomic_DNA"/>
</dbReference>
<dbReference type="InterPro" id="IPR030374">
    <property type="entry name" value="PABS"/>
</dbReference>
<evidence type="ECO:0000259" key="7">
    <source>
        <dbReference type="PROSITE" id="PS51006"/>
    </source>
</evidence>
<dbReference type="InterPro" id="IPR001045">
    <property type="entry name" value="Spermi_synthase"/>
</dbReference>
<dbReference type="HAMAP" id="MF_00198">
    <property type="entry name" value="Spermidine_synth"/>
    <property type="match status" value="1"/>
</dbReference>
<dbReference type="Proteomes" id="UP000256845">
    <property type="component" value="Unassembled WGS sequence"/>
</dbReference>
<dbReference type="PROSITE" id="PS51006">
    <property type="entry name" value="PABS_2"/>
    <property type="match status" value="1"/>
</dbReference>
<comment type="caution">
    <text evidence="8">The sequence shown here is derived from an EMBL/GenBank/DDBJ whole genome shotgun (WGS) entry which is preliminary data.</text>
</comment>
<evidence type="ECO:0000256" key="1">
    <source>
        <dbReference type="ARBA" id="ARBA00007867"/>
    </source>
</evidence>
<proteinExistence type="inferred from homology"/>
<dbReference type="SUPFAM" id="SSF53335">
    <property type="entry name" value="S-adenosyl-L-methionine-dependent methyltransferases"/>
    <property type="match status" value="1"/>
</dbReference>
<dbReference type="PANTHER" id="PTHR11558:SF11">
    <property type="entry name" value="SPERMIDINE SYNTHASE"/>
    <property type="match status" value="1"/>
</dbReference>
<keyword evidence="3 5" id="KW-0745">Spermidine biosynthesis</keyword>
<dbReference type="AlphaFoldDB" id="A0A3D9HQG2"/>
<accession>A0A3D9HQG2</accession>
<comment type="catalytic activity">
    <reaction evidence="5">
        <text>S-adenosyl 3-(methylsulfanyl)propylamine + putrescine = S-methyl-5'-thioadenosine + spermidine + H(+)</text>
        <dbReference type="Rhea" id="RHEA:12721"/>
        <dbReference type="ChEBI" id="CHEBI:15378"/>
        <dbReference type="ChEBI" id="CHEBI:17509"/>
        <dbReference type="ChEBI" id="CHEBI:57443"/>
        <dbReference type="ChEBI" id="CHEBI:57834"/>
        <dbReference type="ChEBI" id="CHEBI:326268"/>
        <dbReference type="EC" id="2.5.1.16"/>
    </reaction>
</comment>
<feature type="domain" description="PABS" evidence="7">
    <location>
        <begin position="10"/>
        <end position="257"/>
    </location>
</feature>
<dbReference type="UniPathway" id="UPA00248">
    <property type="reaction ID" value="UER00314"/>
</dbReference>
<evidence type="ECO:0000256" key="5">
    <source>
        <dbReference type="HAMAP-Rule" id="MF_00198"/>
    </source>
</evidence>
<evidence type="ECO:0000256" key="4">
    <source>
        <dbReference type="ARBA" id="ARBA00023115"/>
    </source>
</evidence>
<dbReference type="InterPro" id="IPR037163">
    <property type="entry name" value="Spermidine_synt_N_sf"/>
</dbReference>
<dbReference type="RefSeq" id="WP_181905296.1">
    <property type="nucleotide sequence ID" value="NZ_QRDW01000003.1"/>
</dbReference>
<gene>
    <name evidence="5" type="primary">speE</name>
    <name evidence="8" type="ORF">DFP90_103354</name>
</gene>
<sequence length="295" mass="33429">MANQKTDYSKWWHEESEDVGFTHALDMQLVKSVQSPFQLVEIYDHREFGKVLCLDGIVQASQADEFIYHEMAVHVPLLGRKRENVSALIIGGGDGGLLRELLVHDHVTKVVMAEIDRTVIDLSNEYLQVNGDYDDPRVTLICDDAAKYVKAAVERGEQFDVIFLDITEPVGPSASLFTEEFLNNLVTVLKDDGVCVDSDSIFIGKDRIRFLQEICGEEEKSLLEIMRSGVYFPHLAGYRSIVPMYAGAEFGFFLYTKDGFDYSKPFKDLTGRHYNPPVHSAAFALPTWWQEQLGF</sequence>
<dbReference type="EC" id="2.5.1.16" evidence="5"/>
<dbReference type="GO" id="GO:0005829">
    <property type="term" value="C:cytosol"/>
    <property type="evidence" value="ECO:0007669"/>
    <property type="project" value="TreeGrafter"/>
</dbReference>
<dbReference type="InterPro" id="IPR035246">
    <property type="entry name" value="Spermidine_synt_N"/>
</dbReference>
<name>A0A3D9HQG2_9PROT</name>
<comment type="function">
    <text evidence="5">Catalyzes the irreversible transfer of a propylamine group from the amino donor S-adenosylmethioninamine (decarboxy-AdoMet) to putrescine (1,4-diaminobutane) to yield spermidine.</text>
</comment>
<dbReference type="Pfam" id="PF17284">
    <property type="entry name" value="Spermine_synt_N"/>
    <property type="match status" value="1"/>
</dbReference>
<dbReference type="Pfam" id="PF01564">
    <property type="entry name" value="Spermine_synth"/>
    <property type="match status" value="1"/>
</dbReference>
<protein>
    <recommendedName>
        <fullName evidence="5">Polyamine aminopropyltransferase</fullName>
    </recommendedName>
    <alternativeName>
        <fullName evidence="5">Putrescine aminopropyltransferase</fullName>
        <shortName evidence="5">PAPT</shortName>
    </alternativeName>
    <alternativeName>
        <fullName evidence="5">Spermidine synthase</fullName>
        <shortName evidence="5">SPDS</shortName>
        <shortName evidence="5">SPDSY</shortName>
        <ecNumber evidence="5">2.5.1.16</ecNumber>
    </alternativeName>
</protein>
<evidence type="ECO:0000313" key="9">
    <source>
        <dbReference type="Proteomes" id="UP000256845"/>
    </source>
</evidence>
<evidence type="ECO:0000256" key="3">
    <source>
        <dbReference type="ARBA" id="ARBA00023066"/>
    </source>
</evidence>
<dbReference type="GO" id="GO:0004766">
    <property type="term" value="F:spermidine synthase activity"/>
    <property type="evidence" value="ECO:0007669"/>
    <property type="project" value="UniProtKB-UniRule"/>
</dbReference>
<dbReference type="InterPro" id="IPR030373">
    <property type="entry name" value="PABS_CS"/>
</dbReference>
<dbReference type="InterPro" id="IPR029063">
    <property type="entry name" value="SAM-dependent_MTases_sf"/>
</dbReference>
<feature type="binding site" evidence="5">
    <location>
        <begin position="144"/>
        <end position="145"/>
    </location>
    <ligand>
        <name>S-methyl-5'-thioadenosine</name>
        <dbReference type="ChEBI" id="CHEBI:17509"/>
    </ligand>
</feature>
<dbReference type="GO" id="GO:0008295">
    <property type="term" value="P:spermidine biosynthetic process"/>
    <property type="evidence" value="ECO:0007669"/>
    <property type="project" value="UniProtKB-UniRule"/>
</dbReference>
<comment type="subunit">
    <text evidence="5">Homodimer or homotetramer.</text>
</comment>
<feature type="binding site" evidence="5">
    <location>
        <position position="172"/>
    </location>
    <ligand>
        <name>S-methyl-5'-thioadenosine</name>
        <dbReference type="ChEBI" id="CHEBI:17509"/>
    </ligand>
</feature>
<dbReference type="PROSITE" id="PS01330">
    <property type="entry name" value="PABS_1"/>
    <property type="match status" value="1"/>
</dbReference>
<keyword evidence="9" id="KW-1185">Reference proteome</keyword>
<dbReference type="PANTHER" id="PTHR11558">
    <property type="entry name" value="SPERMIDINE/SPERMINE SYNTHASE"/>
    <property type="match status" value="1"/>
</dbReference>
<feature type="binding site" evidence="5">
    <location>
        <position position="69"/>
    </location>
    <ligand>
        <name>spermidine</name>
        <dbReference type="ChEBI" id="CHEBI:57834"/>
    </ligand>
</feature>
<keyword evidence="2 5" id="KW-0808">Transferase</keyword>
<keyword evidence="4 5" id="KW-0620">Polyamine biosynthesis</keyword>
<feature type="active site" description="Proton acceptor" evidence="5 6">
    <location>
        <position position="165"/>
    </location>
</feature>
<comment type="pathway">
    <text evidence="5">Amine and polyamine biosynthesis; spermidine biosynthesis; spermidine from putrescine: step 1/1.</text>
</comment>
<comment type="similarity">
    <text evidence="1 5">Belongs to the spermidine/spermine synthase family.</text>
</comment>
<evidence type="ECO:0000313" key="8">
    <source>
        <dbReference type="EMBL" id="RED51551.1"/>
    </source>
</evidence>
<dbReference type="CDD" id="cd02440">
    <property type="entry name" value="AdoMet_MTases"/>
    <property type="match status" value="1"/>
</dbReference>
<evidence type="ECO:0000256" key="2">
    <source>
        <dbReference type="ARBA" id="ARBA00022679"/>
    </source>
</evidence>